<accession>A0ACB5RXS3</accession>
<comment type="caution">
    <text evidence="1">The sequence shown here is derived from an EMBL/GenBank/DDBJ whole genome shotgun (WGS) entry which is preliminary data.</text>
</comment>
<keyword evidence="2" id="KW-1185">Reference proteome</keyword>
<organism evidence="1 2">
    <name type="scientific">Neofusicoccum parvum</name>
    <dbReference type="NCBI Taxonomy" id="310453"/>
    <lineage>
        <taxon>Eukaryota</taxon>
        <taxon>Fungi</taxon>
        <taxon>Dikarya</taxon>
        <taxon>Ascomycota</taxon>
        <taxon>Pezizomycotina</taxon>
        <taxon>Dothideomycetes</taxon>
        <taxon>Dothideomycetes incertae sedis</taxon>
        <taxon>Botryosphaeriales</taxon>
        <taxon>Botryosphaeriaceae</taxon>
        <taxon>Neofusicoccum</taxon>
    </lineage>
</organism>
<sequence>MGLVLPVPPFHFASTDLLNKCPSRHSAEEDNAVPNKPAAAASAPKENNVAPTDQAPDNDATNNPTPSSAIPDNPTSVESAQAIPNDTDMPASPYISLTFWMFPNFSESEAALAGTGPMVKVDWEPSERSRHCILEAPYNLLKLACDDLLKEFDVKYGVELPEGQPRPSIDMNRLEVDLEAVDLVFQRLKDVTELPKIRLNAMLGPLNTLHQNIRIYSVLSGFKIRGPIFDAWTKFMELSLTYGPIEELADIRKIDKLFGSDARLMKRMYENLAYRKEYRPDLADTNPFDYYSKLWYDRDEDFEKFLRSNYDNHGKHMRDAEDKLFYIRLATTDALKRQYFTTQEEKDALVAELKEKEDEYRKWLSEMELGIEQHDRFMKKMTQDVRWAFDVGRLAHRPTMTHWR</sequence>
<reference evidence="1" key="1">
    <citation type="submission" date="2024-09" db="EMBL/GenBank/DDBJ databases">
        <title>Draft Genome Sequences of Neofusicoccum parvum.</title>
        <authorList>
            <person name="Ashida A."/>
            <person name="Camagna M."/>
            <person name="Tanaka A."/>
            <person name="Takemoto D."/>
        </authorList>
    </citation>
    <scope>NUCLEOTIDE SEQUENCE</scope>
    <source>
        <strain evidence="1">PPO83</strain>
    </source>
</reference>
<evidence type="ECO:0000313" key="2">
    <source>
        <dbReference type="Proteomes" id="UP001165186"/>
    </source>
</evidence>
<gene>
    <name evidence="1" type="primary">g12788</name>
    <name evidence="1" type="ORF">NpPPO83_00012788</name>
</gene>
<proteinExistence type="predicted"/>
<dbReference type="EMBL" id="BSXG01000018">
    <property type="protein sequence ID" value="GME25272.1"/>
    <property type="molecule type" value="Genomic_DNA"/>
</dbReference>
<dbReference type="Proteomes" id="UP001165186">
    <property type="component" value="Unassembled WGS sequence"/>
</dbReference>
<protein>
    <submittedName>
        <fullName evidence="1">Uncharacterized protein</fullName>
    </submittedName>
</protein>
<name>A0ACB5RXS3_9PEZI</name>
<evidence type="ECO:0000313" key="1">
    <source>
        <dbReference type="EMBL" id="GME25272.1"/>
    </source>
</evidence>